<feature type="transmembrane region" description="Helical" evidence="5">
    <location>
        <begin position="179"/>
        <end position="201"/>
    </location>
</feature>
<proteinExistence type="predicted"/>
<keyword evidence="2 5" id="KW-0812">Transmembrane</keyword>
<keyword evidence="3 5" id="KW-1133">Transmembrane helix</keyword>
<feature type="transmembrane region" description="Helical" evidence="5">
    <location>
        <begin position="92"/>
        <end position="114"/>
    </location>
</feature>
<dbReference type="OrthoDB" id="158029at2"/>
<feature type="transmembrane region" description="Helical" evidence="5">
    <location>
        <begin position="121"/>
        <end position="140"/>
    </location>
</feature>
<feature type="domain" description="EamA" evidence="6">
    <location>
        <begin position="9"/>
        <end position="138"/>
    </location>
</feature>
<organism evidence="7 8">
    <name type="scientific">Sphaerobacter thermophilus (strain ATCC 49802 / DSM 20745 / KCCM 41009 / NCIMB 13125 / S 6022)</name>
    <dbReference type="NCBI Taxonomy" id="479434"/>
    <lineage>
        <taxon>Bacteria</taxon>
        <taxon>Pseudomonadati</taxon>
        <taxon>Thermomicrobiota</taxon>
        <taxon>Thermomicrobia</taxon>
        <taxon>Sphaerobacterales</taxon>
        <taxon>Sphaerobacterineae</taxon>
        <taxon>Sphaerobacteraceae</taxon>
        <taxon>Sphaerobacter</taxon>
    </lineage>
</organism>
<evidence type="ECO:0000256" key="1">
    <source>
        <dbReference type="ARBA" id="ARBA00004141"/>
    </source>
</evidence>
<feature type="transmembrane region" description="Helical" evidence="5">
    <location>
        <begin position="65"/>
        <end position="86"/>
    </location>
</feature>
<feature type="domain" description="EamA" evidence="6">
    <location>
        <begin position="152"/>
        <end position="285"/>
    </location>
</feature>
<evidence type="ECO:0000256" key="5">
    <source>
        <dbReference type="SAM" id="Phobius"/>
    </source>
</evidence>
<feature type="transmembrane region" description="Helical" evidence="5">
    <location>
        <begin position="152"/>
        <end position="170"/>
    </location>
</feature>
<name>D1C8A8_SPHTD</name>
<dbReference type="RefSeq" id="WP_012873089.1">
    <property type="nucleotide sequence ID" value="NC_013524.1"/>
</dbReference>
<feature type="transmembrane region" description="Helical" evidence="5">
    <location>
        <begin position="213"/>
        <end position="231"/>
    </location>
</feature>
<dbReference type="AlphaFoldDB" id="D1C8A8"/>
<feature type="transmembrane region" description="Helical" evidence="5">
    <location>
        <begin position="31"/>
        <end position="53"/>
    </location>
</feature>
<evidence type="ECO:0000256" key="3">
    <source>
        <dbReference type="ARBA" id="ARBA00022989"/>
    </source>
</evidence>
<reference evidence="7 8" key="2">
    <citation type="journal article" date="2010" name="Stand. Genomic Sci.">
        <title>Complete genome sequence of Desulfohalobium retbaense type strain (HR(100)).</title>
        <authorList>
            <person name="Spring S."/>
            <person name="Nolan M."/>
            <person name="Lapidus A."/>
            <person name="Glavina Del Rio T."/>
            <person name="Copeland A."/>
            <person name="Tice H."/>
            <person name="Cheng J.F."/>
            <person name="Lucas S."/>
            <person name="Land M."/>
            <person name="Chen F."/>
            <person name="Bruce D."/>
            <person name="Goodwin L."/>
            <person name="Pitluck S."/>
            <person name="Ivanova N."/>
            <person name="Mavromatis K."/>
            <person name="Mikhailova N."/>
            <person name="Pati A."/>
            <person name="Chen A."/>
            <person name="Palaniappan K."/>
            <person name="Hauser L."/>
            <person name="Chang Y.J."/>
            <person name="Jeffries C.D."/>
            <person name="Munk C."/>
            <person name="Kiss H."/>
            <person name="Chain P."/>
            <person name="Han C."/>
            <person name="Brettin T."/>
            <person name="Detter J.C."/>
            <person name="Schuler E."/>
            <person name="Goker M."/>
            <person name="Rohde M."/>
            <person name="Bristow J."/>
            <person name="Eisen J.A."/>
            <person name="Markowitz V."/>
            <person name="Hugenholtz P."/>
            <person name="Kyrpides N.C."/>
            <person name="Klenk H.P."/>
        </authorList>
    </citation>
    <scope>NUCLEOTIDE SEQUENCE [LARGE SCALE GENOMIC DNA]</scope>
    <source>
        <strain evidence="8">ATCC 49802 / DSM 20745 / S 6022</strain>
    </source>
</reference>
<dbReference type="InParanoid" id="D1C8A8"/>
<feature type="transmembrane region" description="Helical" evidence="5">
    <location>
        <begin position="266"/>
        <end position="284"/>
    </location>
</feature>
<dbReference type="InterPro" id="IPR037185">
    <property type="entry name" value="EmrE-like"/>
</dbReference>
<dbReference type="InterPro" id="IPR000620">
    <property type="entry name" value="EamA_dom"/>
</dbReference>
<dbReference type="InterPro" id="IPR050638">
    <property type="entry name" value="AA-Vitamin_Transporters"/>
</dbReference>
<dbReference type="Pfam" id="PF00892">
    <property type="entry name" value="EamA"/>
    <property type="match status" value="2"/>
</dbReference>
<reference evidence="8" key="1">
    <citation type="submission" date="2009-11" db="EMBL/GenBank/DDBJ databases">
        <title>The complete chromosome 2 of Sphaerobacter thermophilus DSM 20745.</title>
        <authorList>
            <person name="Lucas S."/>
            <person name="Copeland A."/>
            <person name="Lapidus A."/>
            <person name="Glavina del Rio T."/>
            <person name="Dalin E."/>
            <person name="Tice H."/>
            <person name="Bruce D."/>
            <person name="Goodwin L."/>
            <person name="Pitluck S."/>
            <person name="Kyrpides N."/>
            <person name="Mavromatis K."/>
            <person name="Ivanova N."/>
            <person name="Mikhailova N."/>
            <person name="LaButti K.M."/>
            <person name="Clum A."/>
            <person name="Sun H.I."/>
            <person name="Brettin T."/>
            <person name="Detter J.C."/>
            <person name="Han C."/>
            <person name="Larimer F."/>
            <person name="Land M."/>
            <person name="Hauser L."/>
            <person name="Markowitz V."/>
            <person name="Cheng J.F."/>
            <person name="Hugenholtz P."/>
            <person name="Woyke T."/>
            <person name="Wu D."/>
            <person name="Steenblock K."/>
            <person name="Schneider S."/>
            <person name="Pukall R."/>
            <person name="Goeker M."/>
            <person name="Klenk H.P."/>
            <person name="Eisen J.A."/>
        </authorList>
    </citation>
    <scope>NUCLEOTIDE SEQUENCE [LARGE SCALE GENOMIC DNA]</scope>
    <source>
        <strain evidence="8">ATCC 49802 / DSM 20745 / S 6022</strain>
    </source>
</reference>
<dbReference type="eggNOG" id="COG0697">
    <property type="taxonomic scope" value="Bacteria"/>
</dbReference>
<dbReference type="PANTHER" id="PTHR32322">
    <property type="entry name" value="INNER MEMBRANE TRANSPORTER"/>
    <property type="match status" value="1"/>
</dbReference>
<evidence type="ECO:0000259" key="6">
    <source>
        <dbReference type="Pfam" id="PF00892"/>
    </source>
</evidence>
<protein>
    <recommendedName>
        <fullName evidence="6">EamA domain-containing protein</fullName>
    </recommendedName>
</protein>
<comment type="subcellular location">
    <subcellularLocation>
        <location evidence="1">Membrane</location>
        <topology evidence="1">Multi-pass membrane protein</topology>
    </subcellularLocation>
</comment>
<keyword evidence="4 5" id="KW-0472">Membrane</keyword>
<evidence type="ECO:0000313" key="7">
    <source>
        <dbReference type="EMBL" id="ACZ40051.1"/>
    </source>
</evidence>
<evidence type="ECO:0000313" key="8">
    <source>
        <dbReference type="Proteomes" id="UP000002027"/>
    </source>
</evidence>
<dbReference type="FunCoup" id="D1C8A8">
    <property type="interactions" value="469"/>
</dbReference>
<dbReference type="GO" id="GO:0016020">
    <property type="term" value="C:membrane"/>
    <property type="evidence" value="ECO:0007669"/>
    <property type="project" value="UniProtKB-SubCell"/>
</dbReference>
<dbReference type="SUPFAM" id="SSF103481">
    <property type="entry name" value="Multidrug resistance efflux transporter EmrE"/>
    <property type="match status" value="2"/>
</dbReference>
<dbReference type="PANTHER" id="PTHR32322:SF9">
    <property type="entry name" value="AMINO-ACID METABOLITE EFFLUX PUMP-RELATED"/>
    <property type="match status" value="1"/>
</dbReference>
<dbReference type="EMBL" id="CP001824">
    <property type="protein sequence ID" value="ACZ40051.1"/>
    <property type="molecule type" value="Genomic_DNA"/>
</dbReference>
<dbReference type="HOGENOM" id="CLU_033863_5_2_0"/>
<evidence type="ECO:0000256" key="4">
    <source>
        <dbReference type="ARBA" id="ARBA00023136"/>
    </source>
</evidence>
<dbReference type="Proteomes" id="UP000002027">
    <property type="component" value="Chromosome 2"/>
</dbReference>
<evidence type="ECO:0000256" key="2">
    <source>
        <dbReference type="ARBA" id="ARBA00022692"/>
    </source>
</evidence>
<sequence length="305" mass="31698">MRTTHLVQLLLLAAIWGSSYALIKIAVAGISPLTLVAGRLVLGAALLLVTARMMGLRLPRERTQLLHLTVMAVTGNILPFLLIAWAEERVTSSLASILNATTPFFTLLLAVSVLRTERLTLGKVVGIVVGFTGVAILTGADLTNLGSASGQGVLALLASSACYGVGFAYARRYVRGEPLAISATQISIAAILLAPVALLFGDVASTNLTPANAAAWITLGLIPTGVAYILYYRLIAGIGATRTSYTTYIIPIVGVAWGWLLLDEALGLDALLGVAVIFLGLAIASGRPQPAAESAPAARARETQG</sequence>
<keyword evidence="8" id="KW-1185">Reference proteome</keyword>
<gene>
    <name evidence="7" type="ordered locus">Sthe_2637</name>
</gene>
<feature type="transmembrane region" description="Helical" evidence="5">
    <location>
        <begin position="243"/>
        <end position="260"/>
    </location>
</feature>
<dbReference type="KEGG" id="sti:Sthe_2637"/>
<accession>D1C8A8</accession>